<evidence type="ECO:0000313" key="3">
    <source>
        <dbReference type="EMBL" id="MDQ0348986.1"/>
    </source>
</evidence>
<feature type="transmembrane region" description="Helical" evidence="2">
    <location>
        <begin position="25"/>
        <end position="46"/>
    </location>
</feature>
<sequence>MTSLPHGAAIEHLPFFITAPGSTDILMVIATITLIGSVLLAGVAFLHVHSLPERMAHRGQKLQFEVVAVLCLLALFTHNHALWVIALLLAFVDLPDFGTPLNRIARAAEVVAGLPPEPREERAHTPSGHGGSTGAGPHA</sequence>
<dbReference type="EMBL" id="JAUSUH010000008">
    <property type="protein sequence ID" value="MDQ0348986.1"/>
    <property type="molecule type" value="Genomic_DNA"/>
</dbReference>
<keyword evidence="4" id="KW-1185">Reference proteome</keyword>
<reference evidence="3 4" key="1">
    <citation type="submission" date="2023-07" db="EMBL/GenBank/DDBJ databases">
        <title>Genomic Encyclopedia of Type Strains, Phase IV (KMG-IV): sequencing the most valuable type-strain genomes for metagenomic binning, comparative biology and taxonomic classification.</title>
        <authorList>
            <person name="Goeker M."/>
        </authorList>
    </citation>
    <scope>NUCLEOTIDE SEQUENCE [LARGE SCALE GENOMIC DNA]</scope>
    <source>
        <strain evidence="3 4">DSM 1277</strain>
    </source>
</reference>
<comment type="caution">
    <text evidence="3">The sequence shown here is derived from an EMBL/GenBank/DDBJ whole genome shotgun (WGS) entry which is preliminary data.</text>
</comment>
<proteinExistence type="predicted"/>
<protein>
    <submittedName>
        <fullName evidence="3">Multisubunit Na+/H+ antiporter MnhF subunit</fullName>
    </submittedName>
</protein>
<feature type="region of interest" description="Disordered" evidence="1">
    <location>
        <begin position="115"/>
        <end position="139"/>
    </location>
</feature>
<keyword evidence="2" id="KW-0472">Membrane</keyword>
<keyword evidence="2" id="KW-0812">Transmembrane</keyword>
<feature type="transmembrane region" description="Helical" evidence="2">
    <location>
        <begin position="67"/>
        <end position="92"/>
    </location>
</feature>
<feature type="compositionally biased region" description="Gly residues" evidence="1">
    <location>
        <begin position="128"/>
        <end position="139"/>
    </location>
</feature>
<organism evidence="3 4">
    <name type="scientific">Ancylobacter vacuolatus</name>
    <dbReference type="NCBI Taxonomy" id="223389"/>
    <lineage>
        <taxon>Bacteria</taxon>
        <taxon>Pseudomonadati</taxon>
        <taxon>Pseudomonadota</taxon>
        <taxon>Alphaproteobacteria</taxon>
        <taxon>Hyphomicrobiales</taxon>
        <taxon>Xanthobacteraceae</taxon>
        <taxon>Ancylobacter</taxon>
    </lineage>
</organism>
<accession>A0ABU0DKY0</accession>
<gene>
    <name evidence="3" type="ORF">J2S76_003420</name>
</gene>
<name>A0ABU0DKY0_9HYPH</name>
<evidence type="ECO:0000256" key="2">
    <source>
        <dbReference type="SAM" id="Phobius"/>
    </source>
</evidence>
<evidence type="ECO:0000256" key="1">
    <source>
        <dbReference type="SAM" id="MobiDB-lite"/>
    </source>
</evidence>
<keyword evidence="2" id="KW-1133">Transmembrane helix</keyword>
<evidence type="ECO:0000313" key="4">
    <source>
        <dbReference type="Proteomes" id="UP001238467"/>
    </source>
</evidence>
<dbReference type="RefSeq" id="WP_307062271.1">
    <property type="nucleotide sequence ID" value="NZ_JAUSUH010000008.1"/>
</dbReference>
<dbReference type="Proteomes" id="UP001238467">
    <property type="component" value="Unassembled WGS sequence"/>
</dbReference>